<dbReference type="PANTHER" id="PTHR21014">
    <property type="entry name" value="PHOSPHATIDYLINOSITOL-4,5-BISPHOSPHATE 4-PHOSPHATASE"/>
    <property type="match status" value="1"/>
</dbReference>
<comment type="function">
    <text evidence="11">Catalyzes the hydrolysis of phosphatidylinositol-4,5-bisphosphate (PtdIns-4,5-P2) to phosphatidylinositol-4-phosphate (PtdIns-4-P).</text>
</comment>
<dbReference type="AlphaFoldDB" id="A0A6P8IWH7"/>
<dbReference type="GO" id="GO:0034597">
    <property type="term" value="F:phosphatidylinositol-4,5-bisphosphate 4-phosphatase activity"/>
    <property type="evidence" value="ECO:0007669"/>
    <property type="project" value="UniProtKB-EC"/>
</dbReference>
<dbReference type="GO" id="GO:0030670">
    <property type="term" value="C:phagocytic vesicle membrane"/>
    <property type="evidence" value="ECO:0007669"/>
    <property type="project" value="TreeGrafter"/>
</dbReference>
<keyword evidence="5 11" id="KW-0812">Transmembrane</keyword>
<dbReference type="OrthoDB" id="9939933at2759"/>
<evidence type="ECO:0000256" key="7">
    <source>
        <dbReference type="ARBA" id="ARBA00022801"/>
    </source>
</evidence>
<evidence type="ECO:0000256" key="5">
    <source>
        <dbReference type="ARBA" id="ARBA00022692"/>
    </source>
</evidence>
<proteinExistence type="predicted"/>
<feature type="compositionally biased region" description="Polar residues" evidence="12">
    <location>
        <begin position="1"/>
        <end position="29"/>
    </location>
</feature>
<comment type="catalytic activity">
    <reaction evidence="1 11">
        <text>a 1,2-diacyl-sn-glycero-3-phospho-(1D-myo-inositol-4,5-bisphosphate) + H2O = a 1,2-diacyl-sn-glycero-3-phospho-(1D-myo-inositol-5-phosphate) + phosphate</text>
        <dbReference type="Rhea" id="RHEA:25674"/>
        <dbReference type="ChEBI" id="CHEBI:15377"/>
        <dbReference type="ChEBI" id="CHEBI:43474"/>
        <dbReference type="ChEBI" id="CHEBI:57795"/>
        <dbReference type="ChEBI" id="CHEBI:58456"/>
        <dbReference type="EC" id="3.1.3.78"/>
    </reaction>
</comment>
<dbReference type="GO" id="GO:0005886">
    <property type="term" value="C:plasma membrane"/>
    <property type="evidence" value="ECO:0007669"/>
    <property type="project" value="TreeGrafter"/>
</dbReference>
<feature type="compositionally biased region" description="Pro residues" evidence="12">
    <location>
        <begin position="51"/>
        <end position="63"/>
    </location>
</feature>
<keyword evidence="9 11" id="KW-0472">Membrane</keyword>
<evidence type="ECO:0000256" key="6">
    <source>
        <dbReference type="ARBA" id="ARBA00022753"/>
    </source>
</evidence>
<dbReference type="InterPro" id="IPR019178">
    <property type="entry name" value="PtdIns-P2-Ptase"/>
</dbReference>
<evidence type="ECO:0000256" key="4">
    <source>
        <dbReference type="ARBA" id="ARBA00012936"/>
    </source>
</evidence>
<evidence type="ECO:0000256" key="3">
    <source>
        <dbReference type="ARBA" id="ARBA00004155"/>
    </source>
</evidence>
<keyword evidence="6 11" id="KW-0967">Endosome</keyword>
<feature type="compositionally biased region" description="Polar residues" evidence="12">
    <location>
        <begin position="40"/>
        <end position="50"/>
    </location>
</feature>
<evidence type="ECO:0000256" key="10">
    <source>
        <dbReference type="ARBA" id="ARBA00023228"/>
    </source>
</evidence>
<comment type="subcellular location">
    <subcellularLocation>
        <location evidence="2 11">Late endosome membrane</location>
        <topology evidence="2 11">Multi-pass membrane protein</topology>
    </subcellularLocation>
    <subcellularLocation>
        <location evidence="3 11">Lysosome membrane</location>
        <topology evidence="3 11">Multi-pass membrane protein</topology>
    </subcellularLocation>
</comment>
<evidence type="ECO:0000256" key="1">
    <source>
        <dbReference type="ARBA" id="ARBA00001261"/>
    </source>
</evidence>
<dbReference type="PANTHER" id="PTHR21014:SF6">
    <property type="entry name" value="PHOSPHATIDYLINOSITOL-4,5-BISPHOSPHATE 4-PHOSPHATASE"/>
    <property type="match status" value="1"/>
</dbReference>
<feature type="transmembrane region" description="Helical" evidence="11">
    <location>
        <begin position="211"/>
        <end position="230"/>
    </location>
</feature>
<reference evidence="14" key="1">
    <citation type="submission" date="2025-08" db="UniProtKB">
        <authorList>
            <consortium name="RefSeq"/>
        </authorList>
    </citation>
    <scope>IDENTIFICATION</scope>
    <source>
        <tissue evidence="14">Tentacle</tissue>
    </source>
</reference>
<dbReference type="Proteomes" id="UP000515163">
    <property type="component" value="Unplaced"/>
</dbReference>
<evidence type="ECO:0000256" key="12">
    <source>
        <dbReference type="SAM" id="MobiDB-lite"/>
    </source>
</evidence>
<accession>A0A6P8IWH7</accession>
<dbReference type="FunCoup" id="A0A6P8IWH7">
    <property type="interactions" value="2763"/>
</dbReference>
<sequence length="275" mass="30057">MADPNQQEDNLSPNIEENTNDNAPLLQNQERNEPPPPFNSGFNAQDSVPSPNSPPPAYSEVPPPYTPAPVGSIPVNAEPSVICRVCQQIIYIRGREQQRVVKCSICQEATPIKPPPSGKKYIRCPCNALLTCKVTSTRISCPRPNCKRIINLAVRTASVPLTTTTTTRGRFRVTCGHCNEIFVFHTTTHLARCPHCRRVSSVGPSFAKTRATIFAVIGFLFLAAGVGVTVGTYEMARESSGIYVVWIGAFIAGVLNLIRSCYYCTMTVSTIRGEI</sequence>
<name>A0A6P8IWH7_ACTTE</name>
<organism evidence="13 14">
    <name type="scientific">Actinia tenebrosa</name>
    <name type="common">Australian red waratah sea anemone</name>
    <dbReference type="NCBI Taxonomy" id="6105"/>
    <lineage>
        <taxon>Eukaryota</taxon>
        <taxon>Metazoa</taxon>
        <taxon>Cnidaria</taxon>
        <taxon>Anthozoa</taxon>
        <taxon>Hexacorallia</taxon>
        <taxon>Actiniaria</taxon>
        <taxon>Actiniidae</taxon>
        <taxon>Actinia</taxon>
    </lineage>
</organism>
<feature type="region of interest" description="Disordered" evidence="12">
    <location>
        <begin position="1"/>
        <end position="63"/>
    </location>
</feature>
<evidence type="ECO:0000313" key="14">
    <source>
        <dbReference type="RefSeq" id="XP_031570365.1"/>
    </source>
</evidence>
<dbReference type="Pfam" id="PF09788">
    <property type="entry name" value="Tmemb_55A"/>
    <property type="match status" value="1"/>
</dbReference>
<evidence type="ECO:0000256" key="9">
    <source>
        <dbReference type="ARBA" id="ARBA00023136"/>
    </source>
</evidence>
<gene>
    <name evidence="14" type="primary">LOC116304727</name>
</gene>
<dbReference type="GeneID" id="116304727"/>
<keyword evidence="7 11" id="KW-0378">Hydrolase</keyword>
<feature type="transmembrane region" description="Helical" evidence="11">
    <location>
        <begin position="242"/>
        <end position="262"/>
    </location>
</feature>
<dbReference type="GO" id="GO:0046856">
    <property type="term" value="P:phosphatidylinositol dephosphorylation"/>
    <property type="evidence" value="ECO:0007669"/>
    <property type="project" value="InterPro"/>
</dbReference>
<evidence type="ECO:0000256" key="11">
    <source>
        <dbReference type="RuleBase" id="RU365008"/>
    </source>
</evidence>
<dbReference type="EC" id="3.1.3.78" evidence="4 11"/>
<dbReference type="GO" id="GO:0031902">
    <property type="term" value="C:late endosome membrane"/>
    <property type="evidence" value="ECO:0007669"/>
    <property type="project" value="UniProtKB-SubCell"/>
</dbReference>
<evidence type="ECO:0000256" key="8">
    <source>
        <dbReference type="ARBA" id="ARBA00022989"/>
    </source>
</evidence>
<keyword evidence="8 11" id="KW-1133">Transmembrane helix</keyword>
<dbReference type="InParanoid" id="A0A6P8IWH7"/>
<protein>
    <recommendedName>
        <fullName evidence="4 11">Phosphatidylinositol-4,5-bisphosphate 4-phosphatase</fullName>
        <ecNumber evidence="4 11">3.1.3.78</ecNumber>
    </recommendedName>
</protein>
<dbReference type="GO" id="GO:0005765">
    <property type="term" value="C:lysosomal membrane"/>
    <property type="evidence" value="ECO:0007669"/>
    <property type="project" value="UniProtKB-SubCell"/>
</dbReference>
<evidence type="ECO:0000256" key="2">
    <source>
        <dbReference type="ARBA" id="ARBA00004107"/>
    </source>
</evidence>
<keyword evidence="10 11" id="KW-0458">Lysosome</keyword>
<dbReference type="KEGG" id="aten:116304727"/>
<dbReference type="RefSeq" id="XP_031570365.1">
    <property type="nucleotide sequence ID" value="XM_031714505.1"/>
</dbReference>
<keyword evidence="13" id="KW-1185">Reference proteome</keyword>
<evidence type="ECO:0000313" key="13">
    <source>
        <dbReference type="Proteomes" id="UP000515163"/>
    </source>
</evidence>